<gene>
    <name evidence="5" type="ORF">E6C48_17255</name>
</gene>
<comment type="caution">
    <text evidence="5">The sequence shown here is derived from an EMBL/GenBank/DDBJ whole genome shotgun (WGS) entry which is preliminary data.</text>
</comment>
<keyword evidence="4" id="KW-0472">Membrane</keyword>
<dbReference type="PANTHER" id="PTHR43630">
    <property type="entry name" value="POLY-BETA-1,6-N-ACETYL-D-GLUCOSAMINE SYNTHASE"/>
    <property type="match status" value="1"/>
</dbReference>
<feature type="transmembrane region" description="Helical" evidence="4">
    <location>
        <begin position="144"/>
        <end position="167"/>
    </location>
</feature>
<evidence type="ECO:0000256" key="3">
    <source>
        <dbReference type="ARBA" id="ARBA00022679"/>
    </source>
</evidence>
<comment type="similarity">
    <text evidence="1">Belongs to the glycosyltransferase 2 family.</text>
</comment>
<name>A0ABY2Q418_9HYPH</name>
<evidence type="ECO:0000313" key="6">
    <source>
        <dbReference type="Proteomes" id="UP000306441"/>
    </source>
</evidence>
<dbReference type="PANTHER" id="PTHR43630:SF1">
    <property type="entry name" value="POLY-BETA-1,6-N-ACETYL-D-GLUCOSAMINE SYNTHASE"/>
    <property type="match status" value="1"/>
</dbReference>
<organism evidence="5 6">
    <name type="scientific">Ollibium composti</name>
    <dbReference type="NCBI Taxonomy" id="2675109"/>
    <lineage>
        <taxon>Bacteria</taxon>
        <taxon>Pseudomonadati</taxon>
        <taxon>Pseudomonadota</taxon>
        <taxon>Alphaproteobacteria</taxon>
        <taxon>Hyphomicrobiales</taxon>
        <taxon>Phyllobacteriaceae</taxon>
        <taxon>Ollibium</taxon>
    </lineage>
</organism>
<keyword evidence="4" id="KW-1133">Transmembrane helix</keyword>
<evidence type="ECO:0000256" key="4">
    <source>
        <dbReference type="SAM" id="Phobius"/>
    </source>
</evidence>
<evidence type="ECO:0000256" key="1">
    <source>
        <dbReference type="ARBA" id="ARBA00006739"/>
    </source>
</evidence>
<keyword evidence="3" id="KW-0808">Transferase</keyword>
<keyword evidence="4" id="KW-0812">Transmembrane</keyword>
<dbReference type="SUPFAM" id="SSF53448">
    <property type="entry name" value="Nucleotide-diphospho-sugar transferases"/>
    <property type="match status" value="1"/>
</dbReference>
<evidence type="ECO:0000256" key="2">
    <source>
        <dbReference type="ARBA" id="ARBA00022676"/>
    </source>
</evidence>
<dbReference type="InterPro" id="IPR029044">
    <property type="entry name" value="Nucleotide-diphossugar_trans"/>
</dbReference>
<evidence type="ECO:0000313" key="5">
    <source>
        <dbReference type="EMBL" id="THF55847.1"/>
    </source>
</evidence>
<protein>
    <submittedName>
        <fullName evidence="5">Glycosyltransferase</fullName>
    </submittedName>
</protein>
<keyword evidence="6" id="KW-1185">Reference proteome</keyword>
<accession>A0ABY2Q418</accession>
<sequence length="356" mass="38889">MAADLGIAAAEQVDPERLIVSDAHALVLLRRHGGHVPVKLFEKGGDVSFLITPERIRLGVVRERVRASPALAGRLKIVPAAALRGAVLQRTRPFLARNAVGRLFERLPQMSARVVAQAWQGIIVGFVMTAIPVGLVLMPLQMLAFLHAAATFFFFACVALRFAAVAAPRPRIERPKLGLPPPNAPLFSVLVALYKEAEVVPHLLAALDRLVWPRERLEIKLVCEADDAATLAAIRAHALPAHMEVVEVPPGQPRTKPKALAYALPMTGGEFVALYDAEDRPHPMQLVEAWQRFRSHGPDLAVVQAPLEISNRHAGMIARMFAFEYAGLFRGLLPWLSSRGLVLPLGGTSNHFRGLM</sequence>
<dbReference type="Gene3D" id="3.90.550.10">
    <property type="entry name" value="Spore Coat Polysaccharide Biosynthesis Protein SpsA, Chain A"/>
    <property type="match status" value="1"/>
</dbReference>
<proteinExistence type="inferred from homology"/>
<keyword evidence="2" id="KW-0328">Glycosyltransferase</keyword>
<reference evidence="5 6" key="1">
    <citation type="submission" date="2019-04" db="EMBL/GenBank/DDBJ databases">
        <title>Mesorhizobium composti sp. nov., isolated from compost.</title>
        <authorList>
            <person name="Lin S.-Y."/>
            <person name="Hameed A."/>
            <person name="Hsieh Y.-T."/>
            <person name="Young C.-C."/>
        </authorList>
    </citation>
    <scope>NUCLEOTIDE SEQUENCE [LARGE SCALE GENOMIC DNA]</scope>
    <source>
        <strain evidence="5 6">CC-YTH430</strain>
    </source>
</reference>
<feature type="transmembrane region" description="Helical" evidence="4">
    <location>
        <begin position="114"/>
        <end position="138"/>
    </location>
</feature>
<dbReference type="Proteomes" id="UP000306441">
    <property type="component" value="Unassembled WGS sequence"/>
</dbReference>
<dbReference type="EMBL" id="SSNY01000010">
    <property type="protein sequence ID" value="THF55847.1"/>
    <property type="molecule type" value="Genomic_DNA"/>
</dbReference>
<dbReference type="Pfam" id="PF13641">
    <property type="entry name" value="Glyco_tranf_2_3"/>
    <property type="match status" value="1"/>
</dbReference>